<dbReference type="InterPro" id="IPR011652">
    <property type="entry name" value="MORN_2"/>
</dbReference>
<keyword evidence="2" id="KW-1185">Reference proteome</keyword>
<comment type="caution">
    <text evidence="1">The sequence shown here is derived from an EMBL/GenBank/DDBJ whole genome shotgun (WGS) entry which is preliminary data.</text>
</comment>
<evidence type="ECO:0000313" key="2">
    <source>
        <dbReference type="Proteomes" id="UP000297225"/>
    </source>
</evidence>
<evidence type="ECO:0000313" key="1">
    <source>
        <dbReference type="EMBL" id="TFH94096.1"/>
    </source>
</evidence>
<dbReference type="Gene3D" id="2.20.110.10">
    <property type="entry name" value="Histone H3 K4-specific methyltransferase SET7/9 N-terminal domain"/>
    <property type="match status" value="1"/>
</dbReference>
<dbReference type="Gene3D" id="3.90.930.1">
    <property type="match status" value="1"/>
</dbReference>
<dbReference type="EMBL" id="SPNC01000191">
    <property type="protein sequence ID" value="TFH94096.1"/>
    <property type="molecule type" value="Genomic_DNA"/>
</dbReference>
<sequence>MSEQVATKRVLETVDIWLRRDLDLSEEDKMSFLTYISPMRNVNALMTGRWFSKSVVRVPEDQPKIDEAVEIARRAKVDPMSYDSPMSLIEAFKKYKLREGAVNPDTVPELSNKREIGYGITVYDVEDTPEGQLAMRRIVDTHFGEDANPWCLLQGDGDGGVTDDAWGYWQHYDGCEKKVAFENGKLIAFCANEDYDDLWWDRQDKSHDGVPLFDYLIPDDELGRSVDLEIGVYGNVVNKTKVYKGNRQNGLYEKWYANGRLEERSNWKNGKRDGLYEEWKRDGQLTERYNWKNGRRDGLCEHWHDNGQLSFRANYKEDKFDGLYERWHPNGQLFEQSNYNNGLEDGLYEKWDKNGQLSFRTNYKEGKKDGLCEKWDKNGQLSFRENYKDGELDGVVEYWYANGQLEEHSHWKNGQREGLYEEWRSNGLMDERSHYKDGELDGLCEKLRADMKVDSVIYDMGKEVSRQILNDFTPVDASIQAGKKEKQLNILSPKRKRGRGL</sequence>
<dbReference type="Proteomes" id="UP000297225">
    <property type="component" value="Unassembled WGS sequence"/>
</dbReference>
<dbReference type="SUPFAM" id="SSF82185">
    <property type="entry name" value="Histone H3 K4-specific methyltransferase SET7/9 N-terminal domain"/>
    <property type="match status" value="2"/>
</dbReference>
<dbReference type="OrthoDB" id="1080600at2"/>
<organism evidence="1 2">
    <name type="scientific">Porphyromonas levii</name>
    <dbReference type="NCBI Taxonomy" id="28114"/>
    <lineage>
        <taxon>Bacteria</taxon>
        <taxon>Pseudomonadati</taxon>
        <taxon>Bacteroidota</taxon>
        <taxon>Bacteroidia</taxon>
        <taxon>Bacteroidales</taxon>
        <taxon>Porphyromonadaceae</taxon>
        <taxon>Porphyromonas</taxon>
    </lineage>
</organism>
<proteinExistence type="predicted"/>
<name>A0A4Y8WM57_9PORP</name>
<dbReference type="Pfam" id="PF07661">
    <property type="entry name" value="MORN_2"/>
    <property type="match status" value="6"/>
</dbReference>
<dbReference type="AlphaFoldDB" id="A0A4Y8WM57"/>
<dbReference type="STRING" id="1122973.GCA_000379925_01995"/>
<protein>
    <submittedName>
        <fullName evidence="1">Toxin-antitoxin system YwqK family antitoxin</fullName>
    </submittedName>
</protein>
<gene>
    <name evidence="1" type="ORF">E4P47_08970</name>
</gene>
<accession>A0A4Y8WM57</accession>
<reference evidence="1 2" key="1">
    <citation type="submission" date="2019-03" db="EMBL/GenBank/DDBJ databases">
        <title>Porphyromonas levii Isolated from the Uterus of Dairy Cows.</title>
        <authorList>
            <person name="Francis A.M."/>
        </authorList>
    </citation>
    <scope>NUCLEOTIDE SEQUENCE [LARGE SCALE GENOMIC DNA]</scope>
    <source>
        <strain evidence="1 2">AF5678</strain>
    </source>
</reference>
<dbReference type="RefSeq" id="WP_134849318.1">
    <property type="nucleotide sequence ID" value="NZ_CP197400.1"/>
</dbReference>